<evidence type="ECO:0000313" key="2">
    <source>
        <dbReference type="RefSeq" id="XP_016926668.2"/>
    </source>
</evidence>
<reference evidence="2" key="1">
    <citation type="submission" date="2025-08" db="UniProtKB">
        <authorList>
            <consortium name="RefSeq"/>
        </authorList>
    </citation>
    <scope>IDENTIFICATION</scope>
</reference>
<organism evidence="1 2">
    <name type="scientific">Drosophila suzukii</name>
    <name type="common">Spotted-wing drosophila fruit fly</name>
    <dbReference type="NCBI Taxonomy" id="28584"/>
    <lineage>
        <taxon>Eukaryota</taxon>
        <taxon>Metazoa</taxon>
        <taxon>Ecdysozoa</taxon>
        <taxon>Arthropoda</taxon>
        <taxon>Hexapoda</taxon>
        <taxon>Insecta</taxon>
        <taxon>Pterygota</taxon>
        <taxon>Neoptera</taxon>
        <taxon>Endopterygota</taxon>
        <taxon>Diptera</taxon>
        <taxon>Brachycera</taxon>
        <taxon>Muscomorpha</taxon>
        <taxon>Ephydroidea</taxon>
        <taxon>Drosophilidae</taxon>
        <taxon>Drosophila</taxon>
        <taxon>Sophophora</taxon>
    </lineage>
</organism>
<accession>A0AB39Z1K9</accession>
<keyword evidence="1" id="KW-1185">Reference proteome</keyword>
<protein>
    <submittedName>
        <fullName evidence="2">Uncharacterized protein</fullName>
    </submittedName>
</protein>
<dbReference type="AlphaFoldDB" id="A0AB39Z1K9"/>
<name>A0AB39Z1K9_DROSZ</name>
<evidence type="ECO:0000313" key="1">
    <source>
        <dbReference type="Proteomes" id="UP001652628"/>
    </source>
</evidence>
<dbReference type="Proteomes" id="UP001652628">
    <property type="component" value="Chromosome 3"/>
</dbReference>
<sequence length="94" mass="10212">MSTEIEYSKLSTRVLFFKFPNTAGGGSTMDGCHNDILAPLILAVMVANGHPLTLDEIVDELTAVINSQTELAVAPEIIGDGKHGHKSFNPRRKY</sequence>
<dbReference type="RefSeq" id="XP_016926668.2">
    <property type="nucleotide sequence ID" value="XM_017071179.4"/>
</dbReference>
<proteinExistence type="predicted"/>
<dbReference type="GeneID" id="108007496"/>
<gene>
    <name evidence="2" type="primary">LOC108007496</name>
</gene>